<dbReference type="GO" id="GO:0046872">
    <property type="term" value="F:metal ion binding"/>
    <property type="evidence" value="ECO:0007669"/>
    <property type="project" value="UniProtKB-KW"/>
</dbReference>
<keyword evidence="5 9" id="KW-0479">Metal-binding</keyword>
<comment type="function">
    <text evidence="10">Endonuclease that specifically degrades the RNA of RNA-DNA hybrids.</text>
</comment>
<evidence type="ECO:0000256" key="1">
    <source>
        <dbReference type="ARBA" id="ARBA00000077"/>
    </source>
</evidence>
<dbReference type="GO" id="GO:0043137">
    <property type="term" value="P:DNA replication, removal of RNA primer"/>
    <property type="evidence" value="ECO:0007669"/>
    <property type="project" value="TreeGrafter"/>
</dbReference>
<name>E2BXN6_HARSA</name>
<accession>E2BXN6</accession>
<evidence type="ECO:0000256" key="4">
    <source>
        <dbReference type="ARBA" id="ARBA00022722"/>
    </source>
</evidence>
<comment type="catalytic activity">
    <reaction evidence="1 9 10">
        <text>Endonucleolytic cleavage to 5'-phosphomonoester.</text>
        <dbReference type="EC" id="3.1.26.4"/>
    </reaction>
</comment>
<dbReference type="PROSITE" id="PS51975">
    <property type="entry name" value="RNASE_H_2"/>
    <property type="match status" value="1"/>
</dbReference>
<organism evidence="13">
    <name type="scientific">Harpegnathos saltator</name>
    <name type="common">Jerdon's jumping ant</name>
    <dbReference type="NCBI Taxonomy" id="610380"/>
    <lineage>
        <taxon>Eukaryota</taxon>
        <taxon>Metazoa</taxon>
        <taxon>Ecdysozoa</taxon>
        <taxon>Arthropoda</taxon>
        <taxon>Hexapoda</taxon>
        <taxon>Insecta</taxon>
        <taxon>Pterygota</taxon>
        <taxon>Neoptera</taxon>
        <taxon>Endopterygota</taxon>
        <taxon>Hymenoptera</taxon>
        <taxon>Apocrita</taxon>
        <taxon>Aculeata</taxon>
        <taxon>Formicoidea</taxon>
        <taxon>Formicidae</taxon>
        <taxon>Ponerinae</taxon>
        <taxon>Ponerini</taxon>
        <taxon>Harpegnathos</taxon>
    </lineage>
</organism>
<comment type="cofactor">
    <cofactor evidence="2">
        <name>Mg(2+)</name>
        <dbReference type="ChEBI" id="CHEBI:18420"/>
    </cofactor>
</comment>
<dbReference type="OrthoDB" id="7462577at2759"/>
<dbReference type="InterPro" id="IPR036397">
    <property type="entry name" value="RNaseH_sf"/>
</dbReference>
<feature type="binding site" evidence="9">
    <location>
        <position position="68"/>
    </location>
    <ligand>
        <name>a divalent metal cation</name>
        <dbReference type="ChEBI" id="CHEBI:60240"/>
    </ligand>
</feature>
<dbReference type="Proteomes" id="UP000008237">
    <property type="component" value="Unassembled WGS sequence"/>
</dbReference>
<dbReference type="InterPro" id="IPR024567">
    <property type="entry name" value="RNase_HII/HIII_dom"/>
</dbReference>
<evidence type="ECO:0000313" key="13">
    <source>
        <dbReference type="Proteomes" id="UP000008237"/>
    </source>
</evidence>
<dbReference type="Gene3D" id="1.10.10.460">
    <property type="entry name" value="Ribonuclease hii. Domain 2"/>
    <property type="match status" value="1"/>
</dbReference>
<dbReference type="InterPro" id="IPR004649">
    <property type="entry name" value="RNase_H2_suA"/>
</dbReference>
<dbReference type="EMBL" id="GL451281">
    <property type="protein sequence ID" value="EFN79554.1"/>
    <property type="molecule type" value="Genomic_DNA"/>
</dbReference>
<keyword evidence="4 9" id="KW-0540">Nuclease</keyword>
<feature type="binding site" evidence="9">
    <location>
        <position position="176"/>
    </location>
    <ligand>
        <name>a divalent metal cation</name>
        <dbReference type="ChEBI" id="CHEBI:60240"/>
    </ligand>
</feature>
<dbReference type="CDD" id="cd07181">
    <property type="entry name" value="RNase_HII_eukaryota_like"/>
    <property type="match status" value="1"/>
</dbReference>
<comment type="similarity">
    <text evidence="3">Belongs to the RNase HII family. Eukaryotic subfamily.</text>
</comment>
<dbReference type="InterPro" id="IPR001352">
    <property type="entry name" value="RNase_HII/HIII"/>
</dbReference>
<dbReference type="AlphaFoldDB" id="E2BXN6"/>
<evidence type="ECO:0000256" key="5">
    <source>
        <dbReference type="ARBA" id="ARBA00022723"/>
    </source>
</evidence>
<dbReference type="PANTHER" id="PTHR10954">
    <property type="entry name" value="RIBONUCLEASE H2 SUBUNIT A"/>
    <property type="match status" value="1"/>
</dbReference>
<evidence type="ECO:0000256" key="6">
    <source>
        <dbReference type="ARBA" id="ARBA00022759"/>
    </source>
</evidence>
<gene>
    <name evidence="12" type="ORF">EAI_04875</name>
</gene>
<evidence type="ECO:0000256" key="3">
    <source>
        <dbReference type="ARBA" id="ARBA00007058"/>
    </source>
</evidence>
<dbReference type="FunFam" id="3.30.420.10:FF:000016">
    <property type="entry name" value="Ribonuclease"/>
    <property type="match status" value="1"/>
</dbReference>
<evidence type="ECO:0000256" key="9">
    <source>
        <dbReference type="PROSITE-ProRule" id="PRU01319"/>
    </source>
</evidence>
<dbReference type="GO" id="GO:0032299">
    <property type="term" value="C:ribonuclease H2 complex"/>
    <property type="evidence" value="ECO:0007669"/>
    <property type="project" value="UniProtKB-ARBA"/>
</dbReference>
<dbReference type="PANTHER" id="PTHR10954:SF7">
    <property type="entry name" value="RIBONUCLEASE H2 SUBUNIT A"/>
    <property type="match status" value="1"/>
</dbReference>
<evidence type="ECO:0000256" key="8">
    <source>
        <dbReference type="ARBA" id="ARBA00024981"/>
    </source>
</evidence>
<keyword evidence="13" id="KW-1185">Reference proteome</keyword>
<sequence length="337" mass="37209">MDEKEEDATEDVDQAKERDPCKEVIDTCITCKENLTSLFASCDHSVNKVHFSEVPQMCKSEPCQLGVDEAGRGPVLGPMVYGISYAPLSRKQLLVELGCADSKSLTEKKRDEIFDGICEHKDCIGWAVEAISPNVIANSMYRRTKVSLNETSMVSATELIKAAIEAGVNVAEVYVDTVGKPETYQARLKAVFPGVKVVVAKKADSTYPIVSAASICAKVSRDHAIRAWRFREVDVAFPSEYGSGYPTDPVTKKWLSANVDGVFGFPQLVRFSWSTAEQILQSNALAVEWEESEETGSPSEQKILHFFTRSPSKMLTGAHVKKHHFFTERCLSNASVL</sequence>
<keyword evidence="6 9" id="KW-0255">Endonuclease</keyword>
<dbReference type="Gene3D" id="3.30.420.10">
    <property type="entry name" value="Ribonuclease H-like superfamily/Ribonuclease H"/>
    <property type="match status" value="1"/>
</dbReference>
<dbReference type="InParanoid" id="E2BXN6"/>
<dbReference type="NCBIfam" id="TIGR00729">
    <property type="entry name" value="ribonuclease HII"/>
    <property type="match status" value="1"/>
</dbReference>
<evidence type="ECO:0000256" key="2">
    <source>
        <dbReference type="ARBA" id="ARBA00001946"/>
    </source>
</evidence>
<dbReference type="EC" id="3.1.26.4" evidence="10"/>
<protein>
    <recommendedName>
        <fullName evidence="10">Ribonuclease</fullName>
        <ecNumber evidence="10">3.1.26.4</ecNumber>
    </recommendedName>
</protein>
<comment type="cofactor">
    <cofactor evidence="9">
        <name>Mn(2+)</name>
        <dbReference type="ChEBI" id="CHEBI:29035"/>
    </cofactor>
    <cofactor evidence="9">
        <name>Mg(2+)</name>
        <dbReference type="ChEBI" id="CHEBI:18420"/>
    </cofactor>
    <text evidence="9">Manganese or magnesium. Binds 1 divalent metal ion per monomer in the absence of substrate. May bind a second metal ion after substrate binding.</text>
</comment>
<dbReference type="SUPFAM" id="SSF53098">
    <property type="entry name" value="Ribonuclease H-like"/>
    <property type="match status" value="1"/>
</dbReference>
<keyword evidence="7 9" id="KW-0378">Hydrolase</keyword>
<evidence type="ECO:0000313" key="12">
    <source>
        <dbReference type="EMBL" id="EFN79554.1"/>
    </source>
</evidence>
<dbReference type="OMA" id="REECRFF"/>
<proteinExistence type="inferred from homology"/>
<dbReference type="STRING" id="610380.E2BXN6"/>
<dbReference type="GO" id="GO:0003723">
    <property type="term" value="F:RNA binding"/>
    <property type="evidence" value="ECO:0007669"/>
    <property type="project" value="UniProtKB-UniRule"/>
</dbReference>
<feature type="binding site" evidence="9">
    <location>
        <position position="69"/>
    </location>
    <ligand>
        <name>a divalent metal cation</name>
        <dbReference type="ChEBI" id="CHEBI:60240"/>
    </ligand>
</feature>
<evidence type="ECO:0000259" key="11">
    <source>
        <dbReference type="PROSITE" id="PS51975"/>
    </source>
</evidence>
<evidence type="ECO:0000256" key="7">
    <source>
        <dbReference type="ARBA" id="ARBA00022801"/>
    </source>
</evidence>
<dbReference type="FunCoup" id="E2BXN6">
    <property type="interactions" value="506"/>
</dbReference>
<dbReference type="InterPro" id="IPR023160">
    <property type="entry name" value="RNase_HII_hlx-loop-hlx_cap_dom"/>
</dbReference>
<dbReference type="InterPro" id="IPR012337">
    <property type="entry name" value="RNaseH-like_sf"/>
</dbReference>
<dbReference type="Pfam" id="PF01351">
    <property type="entry name" value="RNase_HII"/>
    <property type="match status" value="1"/>
</dbReference>
<dbReference type="GO" id="GO:0004523">
    <property type="term" value="F:RNA-DNA hybrid ribonuclease activity"/>
    <property type="evidence" value="ECO:0007669"/>
    <property type="project" value="UniProtKB-UniRule"/>
</dbReference>
<dbReference type="FunFam" id="1.10.10.460:FF:000001">
    <property type="entry name" value="Ribonuclease"/>
    <property type="match status" value="1"/>
</dbReference>
<comment type="function">
    <text evidence="8">Catalytic subunit of RNase HII, an endonuclease that specifically degrades the RNA of RNA:DNA hybrids. Participates in DNA replication, possibly by mediating the removal of lagging-strand Okazaki fragment RNA primers during DNA replication. Mediates the excision of single ribonucleotides from DNA:RNA duplexes.</text>
</comment>
<dbReference type="GO" id="GO:0006298">
    <property type="term" value="P:mismatch repair"/>
    <property type="evidence" value="ECO:0007669"/>
    <property type="project" value="TreeGrafter"/>
</dbReference>
<evidence type="ECO:0000256" key="10">
    <source>
        <dbReference type="RuleBase" id="RU003515"/>
    </source>
</evidence>
<feature type="domain" description="RNase H type-2" evidence="11">
    <location>
        <begin position="62"/>
        <end position="285"/>
    </location>
</feature>
<reference evidence="12 13" key="1">
    <citation type="journal article" date="2010" name="Science">
        <title>Genomic comparison of the ants Camponotus floridanus and Harpegnathos saltator.</title>
        <authorList>
            <person name="Bonasio R."/>
            <person name="Zhang G."/>
            <person name="Ye C."/>
            <person name="Mutti N.S."/>
            <person name="Fang X."/>
            <person name="Qin N."/>
            <person name="Donahue G."/>
            <person name="Yang P."/>
            <person name="Li Q."/>
            <person name="Li C."/>
            <person name="Zhang P."/>
            <person name="Huang Z."/>
            <person name="Berger S.L."/>
            <person name="Reinberg D."/>
            <person name="Wang J."/>
            <person name="Liebig J."/>
        </authorList>
    </citation>
    <scope>NUCLEOTIDE SEQUENCE [LARGE SCALE GENOMIC DNA]</scope>
    <source>
        <strain evidence="12 13">R22 G/1</strain>
    </source>
</reference>